<proteinExistence type="predicted"/>
<gene>
    <name evidence="11" type="ORF">CXG46_01955</name>
</gene>
<evidence type="ECO:0000313" key="12">
    <source>
        <dbReference type="Proteomes" id="UP000233565"/>
    </source>
</evidence>
<evidence type="ECO:0000256" key="1">
    <source>
        <dbReference type="ARBA" id="ARBA00004651"/>
    </source>
</evidence>
<comment type="caution">
    <text evidence="11">The sequence shown here is derived from an EMBL/GenBank/DDBJ whole genome shotgun (WGS) entry which is preliminary data.</text>
</comment>
<dbReference type="Proteomes" id="UP000233565">
    <property type="component" value="Unassembled WGS sequence"/>
</dbReference>
<feature type="transmembrane region" description="Helical" evidence="9">
    <location>
        <begin position="603"/>
        <end position="622"/>
    </location>
</feature>
<evidence type="ECO:0000256" key="4">
    <source>
        <dbReference type="ARBA" id="ARBA00022679"/>
    </source>
</evidence>
<feature type="region of interest" description="Disordered" evidence="8">
    <location>
        <begin position="107"/>
        <end position="182"/>
    </location>
</feature>
<organism evidence="11 12">
    <name type="scientific">Nocardioides alpinus</name>
    <dbReference type="NCBI Taxonomy" id="748909"/>
    <lineage>
        <taxon>Bacteria</taxon>
        <taxon>Bacillati</taxon>
        <taxon>Actinomycetota</taxon>
        <taxon>Actinomycetes</taxon>
        <taxon>Propionibacteriales</taxon>
        <taxon>Nocardioidaceae</taxon>
        <taxon>Nocardioides</taxon>
    </lineage>
</organism>
<evidence type="ECO:0000256" key="3">
    <source>
        <dbReference type="ARBA" id="ARBA00022676"/>
    </source>
</evidence>
<evidence type="ECO:0000256" key="5">
    <source>
        <dbReference type="ARBA" id="ARBA00022692"/>
    </source>
</evidence>
<keyword evidence="4" id="KW-0808">Transferase</keyword>
<dbReference type="InterPro" id="IPR003342">
    <property type="entry name" value="ArnT-like_N"/>
</dbReference>
<feature type="compositionally biased region" description="Low complexity" evidence="8">
    <location>
        <begin position="152"/>
        <end position="181"/>
    </location>
</feature>
<feature type="transmembrane region" description="Helical" evidence="9">
    <location>
        <begin position="466"/>
        <end position="487"/>
    </location>
</feature>
<evidence type="ECO:0000313" key="11">
    <source>
        <dbReference type="EMBL" id="PKH44335.1"/>
    </source>
</evidence>
<evidence type="ECO:0000256" key="6">
    <source>
        <dbReference type="ARBA" id="ARBA00022989"/>
    </source>
</evidence>
<keyword evidence="7 9" id="KW-0472">Membrane</keyword>
<feature type="compositionally biased region" description="Low complexity" evidence="8">
    <location>
        <begin position="69"/>
        <end position="78"/>
    </location>
</feature>
<dbReference type="EMBL" id="PJBV01000010">
    <property type="protein sequence ID" value="PKH44335.1"/>
    <property type="molecule type" value="Genomic_DNA"/>
</dbReference>
<feature type="transmembrane region" description="Helical" evidence="9">
    <location>
        <begin position="373"/>
        <end position="393"/>
    </location>
</feature>
<feature type="region of interest" description="Disordered" evidence="8">
    <location>
        <begin position="198"/>
        <end position="233"/>
    </location>
</feature>
<feature type="domain" description="ArnT-like N-terminal" evidence="10">
    <location>
        <begin position="342"/>
        <end position="460"/>
    </location>
</feature>
<sequence length="779" mass="81125">MGGLPGRPGTGPDRAAGRAPAPGRPAAGALGAAPPRRAGVDDGGPDPGDHARGRGGGGGRRAPADARRTGGTYVAPLVGRRRAARGVRRLAGVGAIPLVRRGAGAAVRQPAGGAGPRTGALPRFGAHRPGRRGPPPGAARADTVGARRGSDRAPCGRAAARAAGAGRVPAPAGEPARVGPRPGLPAVGLRTAADRVAAARGQHPRPRGSRTAGAPAAGRGGVAGRRHAERRLPARGGSLERVVDVVVTSTARRHAWWLAAVVVLALAARLVALRHGLPHAYSADEELHFVPQAARAADGDWYSGYFENPSGLTYLLAVVFRLVLPGDDATRLLVDDPALVYTVARLTVVALATATVAVVGITGRRAFGPAAGVWAAAFVGLTFLPVFYAHHALNDAPTLLPLAVGLAACLHLHERGGTATAALAGAAVGVAAGTKYLAAPMVVVVGLALLLRVVERRQRLLPALRDLTVAAAACLGGLLLLNPFVVLEAGKFWDDLSGQSAQAATVKLGQAGSAWAGYPVTLLWGLGLVPVLLALFGLVLAWRRDRGRALLLVAFPVLLYLVMASQDRWFARWLLPAYPALAVIAGHGAARTAYALRRRLPPVLRPLAVAMVAAVALAQPVVDVVRSDVLLLRTDTRAEALAWLASRQAAGRIVVEPAVPGSYRRDLREAGFELFPVSRPFQAYELGLRPEVIDTYRAEGWCWVMVNGHQRDRGVAAGLPGATAYYRRLAEEGAVAFRVSPFGAAAPAPAFSYDFSFNYYPPAHHRPGPVVEVHRLDDC</sequence>
<feature type="region of interest" description="Disordered" evidence="8">
    <location>
        <begin position="1"/>
        <end position="78"/>
    </location>
</feature>
<comment type="subcellular location">
    <subcellularLocation>
        <location evidence="1">Cell membrane</location>
        <topology evidence="1">Multi-pass membrane protein</topology>
    </subcellularLocation>
</comment>
<dbReference type="Pfam" id="PF02366">
    <property type="entry name" value="PMT"/>
    <property type="match status" value="1"/>
</dbReference>
<feature type="transmembrane region" description="Helical" evidence="9">
    <location>
        <begin position="255"/>
        <end position="272"/>
    </location>
</feature>
<feature type="transmembrane region" description="Helical" evidence="9">
    <location>
        <begin position="338"/>
        <end position="361"/>
    </location>
</feature>
<feature type="compositionally biased region" description="Low complexity" evidence="8">
    <location>
        <begin position="10"/>
        <end position="37"/>
    </location>
</feature>
<protein>
    <recommendedName>
        <fullName evidence="10">ArnT-like N-terminal domain-containing protein</fullName>
    </recommendedName>
</protein>
<name>A0ABX4R2F2_9ACTN</name>
<dbReference type="PANTHER" id="PTHR33908:SF11">
    <property type="entry name" value="MEMBRANE PROTEIN"/>
    <property type="match status" value="1"/>
</dbReference>
<feature type="transmembrane region" description="Helical" evidence="9">
    <location>
        <begin position="522"/>
        <end position="542"/>
    </location>
</feature>
<keyword evidence="5 9" id="KW-0812">Transmembrane</keyword>
<evidence type="ECO:0000259" key="10">
    <source>
        <dbReference type="Pfam" id="PF02366"/>
    </source>
</evidence>
<feature type="transmembrane region" description="Helical" evidence="9">
    <location>
        <begin position="549"/>
        <end position="565"/>
    </location>
</feature>
<keyword evidence="6 9" id="KW-1133">Transmembrane helix</keyword>
<evidence type="ECO:0000256" key="2">
    <source>
        <dbReference type="ARBA" id="ARBA00022475"/>
    </source>
</evidence>
<keyword evidence="2" id="KW-1003">Cell membrane</keyword>
<keyword evidence="12" id="KW-1185">Reference proteome</keyword>
<evidence type="ECO:0000256" key="8">
    <source>
        <dbReference type="SAM" id="MobiDB-lite"/>
    </source>
</evidence>
<dbReference type="PANTHER" id="PTHR33908">
    <property type="entry name" value="MANNOSYLTRANSFERASE YKCB-RELATED"/>
    <property type="match status" value="1"/>
</dbReference>
<accession>A0ABX4R2F2</accession>
<feature type="transmembrane region" description="Helical" evidence="9">
    <location>
        <begin position="436"/>
        <end position="454"/>
    </location>
</feature>
<evidence type="ECO:0000256" key="9">
    <source>
        <dbReference type="SAM" id="Phobius"/>
    </source>
</evidence>
<feature type="transmembrane region" description="Helical" evidence="9">
    <location>
        <begin position="577"/>
        <end position="596"/>
    </location>
</feature>
<dbReference type="InterPro" id="IPR050297">
    <property type="entry name" value="LipidA_mod_glycosyltrf_83"/>
</dbReference>
<reference evidence="11 12" key="1">
    <citation type="submission" date="2017-12" db="EMBL/GenBank/DDBJ databases">
        <title>Pharmacopeia of the Arctic Ocean.</title>
        <authorList>
            <person name="Collins E."/>
            <person name="Ducluzeau A.-L."/>
        </authorList>
    </citation>
    <scope>NUCLEOTIDE SEQUENCE [LARGE SCALE GENOMIC DNA]</scope>
    <source>
        <strain evidence="11 12">DSM 23325</strain>
    </source>
</reference>
<evidence type="ECO:0000256" key="7">
    <source>
        <dbReference type="ARBA" id="ARBA00023136"/>
    </source>
</evidence>
<keyword evidence="3" id="KW-0328">Glycosyltransferase</keyword>